<evidence type="ECO:0000256" key="8">
    <source>
        <dbReference type="ARBA" id="ARBA00023098"/>
    </source>
</evidence>
<evidence type="ECO:0000256" key="1">
    <source>
        <dbReference type="ARBA" id="ARBA00001962"/>
    </source>
</evidence>
<dbReference type="EMBL" id="MTYJ01000075">
    <property type="protein sequence ID" value="OQV16372.1"/>
    <property type="molecule type" value="Genomic_DNA"/>
</dbReference>
<comment type="catalytic activity">
    <reaction evidence="13">
        <text>1-O-(1,2-saturated-alkyl)-sn-glycerol + (6R)-L-erythro-5,6,7,8-tetrahydrobiopterin + O2 = a 1-(1-hydroxyalkyl)-sn-glycerol + (6R)-L-erythro-6,7-dihydrobiopterin + H2O</text>
        <dbReference type="Rhea" id="RHEA:36255"/>
        <dbReference type="ChEBI" id="CHEBI:15377"/>
        <dbReference type="ChEBI" id="CHEBI:15379"/>
        <dbReference type="ChEBI" id="CHEBI:43120"/>
        <dbReference type="ChEBI" id="CHEBI:59560"/>
        <dbReference type="ChEBI" id="CHEBI:73418"/>
        <dbReference type="ChEBI" id="CHEBI:83957"/>
        <dbReference type="EC" id="1.14.16.5"/>
    </reaction>
</comment>
<dbReference type="EC" id="1.14.16.5" evidence="11"/>
<reference evidence="18" key="1">
    <citation type="submission" date="2017-01" db="EMBL/GenBank/DDBJ databases">
        <title>Comparative genomics of anhydrobiosis in the tardigrade Hypsibius dujardini.</title>
        <authorList>
            <person name="Yoshida Y."/>
            <person name="Koutsovoulos G."/>
            <person name="Laetsch D."/>
            <person name="Stevens L."/>
            <person name="Kumar S."/>
            <person name="Horikawa D."/>
            <person name="Ishino K."/>
            <person name="Komine S."/>
            <person name="Tomita M."/>
            <person name="Blaxter M."/>
            <person name="Arakawa K."/>
        </authorList>
    </citation>
    <scope>NUCLEOTIDE SEQUENCE [LARGE SCALE GENOMIC DNA]</scope>
    <source>
        <strain evidence="18">Z151</strain>
    </source>
</reference>
<keyword evidence="3 14" id="KW-0812">Transmembrane</keyword>
<dbReference type="Pfam" id="PF04116">
    <property type="entry name" value="FA_hydroxylase"/>
    <property type="match status" value="1"/>
</dbReference>
<comment type="caution">
    <text evidence="17">The sequence shown here is derived from an EMBL/GenBank/DDBJ whole genome shotgun (WGS) entry which is preliminary data.</text>
</comment>
<dbReference type="GO" id="GO:0005789">
    <property type="term" value="C:endoplasmic reticulum membrane"/>
    <property type="evidence" value="ECO:0007669"/>
    <property type="project" value="UniProtKB-SubCell"/>
</dbReference>
<dbReference type="AlphaFoldDB" id="A0A1W0WMG8"/>
<keyword evidence="7" id="KW-0408">Iron</keyword>
<keyword evidence="18" id="KW-1185">Reference proteome</keyword>
<comment type="cofactor">
    <cofactor evidence="1">
        <name>Fe cation</name>
        <dbReference type="ChEBI" id="CHEBI:24875"/>
    </cofactor>
</comment>
<evidence type="ECO:0000256" key="13">
    <source>
        <dbReference type="ARBA" id="ARBA00047556"/>
    </source>
</evidence>
<keyword evidence="8" id="KW-0443">Lipid metabolism</keyword>
<evidence type="ECO:0000256" key="14">
    <source>
        <dbReference type="SAM" id="Phobius"/>
    </source>
</evidence>
<feature type="transmembrane region" description="Helical" evidence="14">
    <location>
        <begin position="373"/>
        <end position="393"/>
    </location>
</feature>
<dbReference type="GO" id="GO:0006643">
    <property type="term" value="P:membrane lipid metabolic process"/>
    <property type="evidence" value="ECO:0007669"/>
    <property type="project" value="TreeGrafter"/>
</dbReference>
<feature type="domain" description="Fatty acid hydroxylase" evidence="15">
    <location>
        <begin position="126"/>
        <end position="257"/>
    </location>
</feature>
<dbReference type="GO" id="GO:0005506">
    <property type="term" value="F:iron ion binding"/>
    <property type="evidence" value="ECO:0007669"/>
    <property type="project" value="InterPro"/>
</dbReference>
<dbReference type="GO" id="GO:0050479">
    <property type="term" value="F:glyceryl-ether monooxygenase activity"/>
    <property type="evidence" value="ECO:0007669"/>
    <property type="project" value="UniProtKB-EC"/>
</dbReference>
<dbReference type="PANTHER" id="PTHR21624:SF1">
    <property type="entry name" value="ALKYLGLYCEROL MONOOXYGENASE"/>
    <property type="match status" value="1"/>
</dbReference>
<dbReference type="GO" id="GO:0008610">
    <property type="term" value="P:lipid biosynthetic process"/>
    <property type="evidence" value="ECO:0007669"/>
    <property type="project" value="InterPro"/>
</dbReference>
<dbReference type="InterPro" id="IPR051689">
    <property type="entry name" value="Sterol_desaturase/TMEM195"/>
</dbReference>
<feature type="transmembrane region" description="Helical" evidence="14">
    <location>
        <begin position="47"/>
        <end position="65"/>
    </location>
</feature>
<keyword evidence="4" id="KW-0256">Endoplasmic reticulum</keyword>
<comment type="subcellular location">
    <subcellularLocation>
        <location evidence="2">Endoplasmic reticulum membrane</location>
        <topology evidence="2">Multi-pass membrane protein</topology>
    </subcellularLocation>
</comment>
<feature type="domain" description="Alkylglycerol monooxygenase C-terminal" evidence="16">
    <location>
        <begin position="347"/>
        <end position="414"/>
    </location>
</feature>
<evidence type="ECO:0000313" key="18">
    <source>
        <dbReference type="Proteomes" id="UP000192578"/>
    </source>
</evidence>
<evidence type="ECO:0000259" key="15">
    <source>
        <dbReference type="Pfam" id="PF04116"/>
    </source>
</evidence>
<feature type="transmembrane region" description="Helical" evidence="14">
    <location>
        <begin position="347"/>
        <end position="367"/>
    </location>
</feature>
<evidence type="ECO:0000256" key="11">
    <source>
        <dbReference type="ARBA" id="ARBA00039026"/>
    </source>
</evidence>
<sequence>MTVSQANTASNVTLNEAFPFFNWRLLFYLIHPKEIPDTDNIDDIPNYANQVVLVFLLLMVGEWAVKYYYTGSGFRVNDTITSVGAGLASQTLKFLTRSMDVVVYMWIFDHWRVWTVPLRSWLGWGLAFLAADLAYYWLHRANHEVSILWASHQTHHSSEEYNLSTALRQSMIGGLYGWVVYLPMAFLGFTPVAHVVHAQLNTLYQFWIHTAMIKNLGPLEWILNTPSHHRVHHGRNPYCIDKNYAGALIIWDRMFGTFEPEHQDESVVYGIITPVASFNGIWVQFNTYISIISRLSTFKSLNHKLKSLYMGPGWRPGTKRLGNPEDIPAIESPIRVFEVSVPAWKTLYAFVHFVVLVVFFKHAAAHYNQWGTVTVWTVCFAIMITLGNVGSVLDDRKWIPMAELARCGVLGLMISKGAEVDLVGAPAVALRTLFALSAMLWTGCLTKQLAEPSQKRQ</sequence>
<dbReference type="InterPro" id="IPR056853">
    <property type="entry name" value="AGMP_C"/>
</dbReference>
<keyword evidence="9 14" id="KW-0472">Membrane</keyword>
<evidence type="ECO:0000256" key="2">
    <source>
        <dbReference type="ARBA" id="ARBA00004477"/>
    </source>
</evidence>
<comment type="similarity">
    <text evidence="10">Belongs to the sterol desaturase family. TMEM195 subfamily.</text>
</comment>
<gene>
    <name evidence="17" type="ORF">BV898_09517</name>
</gene>
<evidence type="ECO:0000256" key="3">
    <source>
        <dbReference type="ARBA" id="ARBA00022692"/>
    </source>
</evidence>
<dbReference type="InterPro" id="IPR006694">
    <property type="entry name" value="Fatty_acid_hydroxylase"/>
</dbReference>
<evidence type="ECO:0000313" key="17">
    <source>
        <dbReference type="EMBL" id="OQV16372.1"/>
    </source>
</evidence>
<protein>
    <recommendedName>
        <fullName evidence="12">Alkylglycerol monooxygenase</fullName>
        <ecNumber evidence="11">1.14.16.5</ecNumber>
    </recommendedName>
</protein>
<evidence type="ECO:0000256" key="6">
    <source>
        <dbReference type="ARBA" id="ARBA00023002"/>
    </source>
</evidence>
<keyword evidence="6" id="KW-0560">Oxidoreductase</keyword>
<dbReference type="Proteomes" id="UP000192578">
    <property type="component" value="Unassembled WGS sequence"/>
</dbReference>
<feature type="transmembrane region" description="Helical" evidence="14">
    <location>
        <begin position="175"/>
        <end position="196"/>
    </location>
</feature>
<proteinExistence type="inferred from homology"/>
<evidence type="ECO:0000256" key="9">
    <source>
        <dbReference type="ARBA" id="ARBA00023136"/>
    </source>
</evidence>
<evidence type="ECO:0000256" key="7">
    <source>
        <dbReference type="ARBA" id="ARBA00023004"/>
    </source>
</evidence>
<name>A0A1W0WMG8_HYPEX</name>
<dbReference type="PANTHER" id="PTHR21624">
    <property type="entry name" value="STEROL DESATURASE-RELATED PROTEIN"/>
    <property type="match status" value="1"/>
</dbReference>
<evidence type="ECO:0000256" key="10">
    <source>
        <dbReference type="ARBA" id="ARBA00038190"/>
    </source>
</evidence>
<evidence type="ECO:0000256" key="5">
    <source>
        <dbReference type="ARBA" id="ARBA00022989"/>
    </source>
</evidence>
<dbReference type="OrthoDB" id="6354873at2759"/>
<keyword evidence="17" id="KW-0503">Monooxygenase</keyword>
<dbReference type="Pfam" id="PF24858">
    <property type="entry name" value="AGMP_C"/>
    <property type="match status" value="1"/>
</dbReference>
<evidence type="ECO:0000256" key="4">
    <source>
        <dbReference type="ARBA" id="ARBA00022824"/>
    </source>
</evidence>
<keyword evidence="5 14" id="KW-1133">Transmembrane helix</keyword>
<organism evidence="17 18">
    <name type="scientific">Hypsibius exemplaris</name>
    <name type="common">Freshwater tardigrade</name>
    <dbReference type="NCBI Taxonomy" id="2072580"/>
    <lineage>
        <taxon>Eukaryota</taxon>
        <taxon>Metazoa</taxon>
        <taxon>Ecdysozoa</taxon>
        <taxon>Tardigrada</taxon>
        <taxon>Eutardigrada</taxon>
        <taxon>Parachela</taxon>
        <taxon>Hypsibioidea</taxon>
        <taxon>Hypsibiidae</taxon>
        <taxon>Hypsibius</taxon>
    </lineage>
</organism>
<evidence type="ECO:0000259" key="16">
    <source>
        <dbReference type="Pfam" id="PF24858"/>
    </source>
</evidence>
<accession>A0A1W0WMG8</accession>
<evidence type="ECO:0000256" key="12">
    <source>
        <dbReference type="ARBA" id="ARBA00040992"/>
    </source>
</evidence>